<dbReference type="Proteomes" id="UP000472241">
    <property type="component" value="Unplaced"/>
</dbReference>
<dbReference type="AlphaFoldDB" id="A0A667GH49"/>
<dbReference type="Ensembl" id="ENSLCNT00005007417.1">
    <property type="protein sequence ID" value="ENSLCNP00005006602.1"/>
    <property type="gene ID" value="ENSLCNG00005004381.1"/>
</dbReference>
<organism evidence="1 2">
    <name type="scientific">Lynx canadensis</name>
    <name type="common">Canada lynx</name>
    <name type="synonym">Felis canadensis</name>
    <dbReference type="NCBI Taxonomy" id="61383"/>
    <lineage>
        <taxon>Eukaryota</taxon>
        <taxon>Metazoa</taxon>
        <taxon>Chordata</taxon>
        <taxon>Craniata</taxon>
        <taxon>Vertebrata</taxon>
        <taxon>Euteleostomi</taxon>
        <taxon>Mammalia</taxon>
        <taxon>Eutheria</taxon>
        <taxon>Laurasiatheria</taxon>
        <taxon>Carnivora</taxon>
        <taxon>Feliformia</taxon>
        <taxon>Felidae</taxon>
        <taxon>Felinae</taxon>
        <taxon>Lynx</taxon>
    </lineage>
</organism>
<keyword evidence="2" id="KW-1185">Reference proteome</keyword>
<protein>
    <submittedName>
        <fullName evidence="1">Uncharacterized protein</fullName>
    </submittedName>
</protein>
<sequence>MRVAVTSILHQPMLRMYVVCHQNSIFVAFIHQKTHSVKNVNSLYGVCLTFKMIRVLSTFYSEIYCACCRDTAFFYGMCTGRPLIKIAC</sequence>
<evidence type="ECO:0000313" key="2">
    <source>
        <dbReference type="Proteomes" id="UP000472241"/>
    </source>
</evidence>
<accession>A0A667GH49</accession>
<reference evidence="1" key="2">
    <citation type="submission" date="2025-09" db="UniProtKB">
        <authorList>
            <consortium name="Ensembl"/>
        </authorList>
    </citation>
    <scope>IDENTIFICATION</scope>
</reference>
<evidence type="ECO:0000313" key="1">
    <source>
        <dbReference type="Ensembl" id="ENSLCNP00005006602.1"/>
    </source>
</evidence>
<reference evidence="1" key="1">
    <citation type="submission" date="2025-08" db="UniProtKB">
        <authorList>
            <consortium name="Ensembl"/>
        </authorList>
    </citation>
    <scope>IDENTIFICATION</scope>
</reference>
<name>A0A667GH49_LYNCA</name>
<proteinExistence type="predicted"/>